<gene>
    <name evidence="10" type="ORF">TL16_g08306</name>
</gene>
<keyword evidence="3" id="KW-0347">Helicase</keyword>
<keyword evidence="1" id="KW-0547">Nucleotide-binding</keyword>
<evidence type="ECO:0000256" key="1">
    <source>
        <dbReference type="ARBA" id="ARBA00022741"/>
    </source>
</evidence>
<evidence type="ECO:0000256" key="3">
    <source>
        <dbReference type="ARBA" id="ARBA00022806"/>
    </source>
</evidence>
<evidence type="ECO:0000256" key="7">
    <source>
        <dbReference type="SAM" id="MobiDB-lite"/>
    </source>
</evidence>
<evidence type="ECO:0000259" key="9">
    <source>
        <dbReference type="PROSITE" id="PS51195"/>
    </source>
</evidence>
<dbReference type="GO" id="GO:0003724">
    <property type="term" value="F:RNA helicase activity"/>
    <property type="evidence" value="ECO:0007669"/>
    <property type="project" value="InterPro"/>
</dbReference>
<keyword evidence="6" id="KW-0175">Coiled coil</keyword>
<dbReference type="PANTHER" id="PTHR47958">
    <property type="entry name" value="ATP-DEPENDENT RNA HELICASE DBP3"/>
    <property type="match status" value="1"/>
</dbReference>
<sequence length="371" mass="41057">MPSSWRAARMAKRKAEDGSDSAPTPDPTSTSDDGYGTKISAAKRLRLERERIISSGRKTARTSNHPTDGTNDQPEAEENVEESVATLLDQAEVMRNKIAEMSEAEQAKTEQETAELRLLKEANTVSSNALSNARDEASGTKYTTSLKTTWTAPKHILEMGEDQHQAVREKWSILVEGEDIPPPLKRFQDMKLPQPILDSLKSKNITRPTPIQMQGLPVALSGRDMVGIAFTGSGKTVTFSLPLIMAALEEERKMPLIASEGPVGVILAPSRELARQTYDVVVATSKILSDSPSGKYPAIRTQLLIGGEDKREQLKMHQERGIHCVVATPGRLKDFLGRKQLNFRICRFICLDEADRMLDLGFDEEVRSSEE</sequence>
<evidence type="ECO:0000313" key="10">
    <source>
        <dbReference type="EMBL" id="GMH79878.1"/>
    </source>
</evidence>
<dbReference type="GO" id="GO:0016787">
    <property type="term" value="F:hydrolase activity"/>
    <property type="evidence" value="ECO:0007669"/>
    <property type="project" value="UniProtKB-KW"/>
</dbReference>
<dbReference type="PROSITE" id="PS51195">
    <property type="entry name" value="Q_MOTIF"/>
    <property type="match status" value="1"/>
</dbReference>
<feature type="domain" description="Helicase ATP-binding" evidence="8">
    <location>
        <begin position="216"/>
        <end position="371"/>
    </location>
</feature>
<name>A0A9W7EI75_9STRA</name>
<protein>
    <recommendedName>
        <fullName evidence="12">RNA helicase</fullName>
    </recommendedName>
</protein>
<dbReference type="SMART" id="SM00487">
    <property type="entry name" value="DEXDc"/>
    <property type="match status" value="1"/>
</dbReference>
<dbReference type="SUPFAM" id="SSF52540">
    <property type="entry name" value="P-loop containing nucleoside triphosphate hydrolases"/>
    <property type="match status" value="1"/>
</dbReference>
<dbReference type="GO" id="GO:0005524">
    <property type="term" value="F:ATP binding"/>
    <property type="evidence" value="ECO:0007669"/>
    <property type="project" value="UniProtKB-KW"/>
</dbReference>
<dbReference type="InterPro" id="IPR014001">
    <property type="entry name" value="Helicase_ATP-bd"/>
</dbReference>
<dbReference type="InterPro" id="IPR011545">
    <property type="entry name" value="DEAD/DEAH_box_helicase_dom"/>
</dbReference>
<evidence type="ECO:0000256" key="4">
    <source>
        <dbReference type="ARBA" id="ARBA00022840"/>
    </source>
</evidence>
<feature type="region of interest" description="Disordered" evidence="7">
    <location>
        <begin position="1"/>
        <end position="81"/>
    </location>
</feature>
<evidence type="ECO:0000256" key="6">
    <source>
        <dbReference type="SAM" id="Coils"/>
    </source>
</evidence>
<proteinExistence type="predicted"/>
<evidence type="ECO:0000259" key="8">
    <source>
        <dbReference type="PROSITE" id="PS51192"/>
    </source>
</evidence>
<organism evidence="10 11">
    <name type="scientific">Triparma laevis f. inornata</name>
    <dbReference type="NCBI Taxonomy" id="1714386"/>
    <lineage>
        <taxon>Eukaryota</taxon>
        <taxon>Sar</taxon>
        <taxon>Stramenopiles</taxon>
        <taxon>Ochrophyta</taxon>
        <taxon>Bolidophyceae</taxon>
        <taxon>Parmales</taxon>
        <taxon>Triparmaceae</taxon>
        <taxon>Triparma</taxon>
    </lineage>
</organism>
<dbReference type="GO" id="GO:0003676">
    <property type="term" value="F:nucleic acid binding"/>
    <property type="evidence" value="ECO:0007669"/>
    <property type="project" value="InterPro"/>
</dbReference>
<feature type="domain" description="DEAD-box RNA helicase Q" evidence="9">
    <location>
        <begin position="185"/>
        <end position="213"/>
    </location>
</feature>
<dbReference type="InterPro" id="IPR027417">
    <property type="entry name" value="P-loop_NTPase"/>
</dbReference>
<keyword evidence="2" id="KW-0378">Hydrolase</keyword>
<evidence type="ECO:0000313" key="11">
    <source>
        <dbReference type="Proteomes" id="UP001162640"/>
    </source>
</evidence>
<keyword evidence="4" id="KW-0067">ATP-binding</keyword>
<comment type="caution">
    <text evidence="10">The sequence shown here is derived from an EMBL/GenBank/DDBJ whole genome shotgun (WGS) entry which is preliminary data.</text>
</comment>
<dbReference type="InterPro" id="IPR014014">
    <property type="entry name" value="RNA_helicase_DEAD_Q_motif"/>
</dbReference>
<evidence type="ECO:0000256" key="5">
    <source>
        <dbReference type="PROSITE-ProRule" id="PRU00552"/>
    </source>
</evidence>
<dbReference type="EMBL" id="BLQM01000272">
    <property type="protein sequence ID" value="GMH79878.1"/>
    <property type="molecule type" value="Genomic_DNA"/>
</dbReference>
<feature type="short sequence motif" description="Q motif" evidence="5">
    <location>
        <begin position="185"/>
        <end position="213"/>
    </location>
</feature>
<accession>A0A9W7EI75</accession>
<dbReference type="AlphaFoldDB" id="A0A9W7EI75"/>
<dbReference type="Pfam" id="PF00270">
    <property type="entry name" value="DEAD"/>
    <property type="match status" value="1"/>
</dbReference>
<dbReference type="Gene3D" id="3.40.50.300">
    <property type="entry name" value="P-loop containing nucleotide triphosphate hydrolases"/>
    <property type="match status" value="1"/>
</dbReference>
<feature type="coiled-coil region" evidence="6">
    <location>
        <begin position="84"/>
        <end position="114"/>
    </location>
</feature>
<reference evidence="11" key="1">
    <citation type="journal article" date="2023" name="Commun. Biol.">
        <title>Genome analysis of Parmales, the sister group of diatoms, reveals the evolutionary specialization of diatoms from phago-mixotrophs to photoautotrophs.</title>
        <authorList>
            <person name="Ban H."/>
            <person name="Sato S."/>
            <person name="Yoshikawa S."/>
            <person name="Yamada K."/>
            <person name="Nakamura Y."/>
            <person name="Ichinomiya M."/>
            <person name="Sato N."/>
            <person name="Blanc-Mathieu R."/>
            <person name="Endo H."/>
            <person name="Kuwata A."/>
            <person name="Ogata H."/>
        </authorList>
    </citation>
    <scope>NUCLEOTIDE SEQUENCE [LARGE SCALE GENOMIC DNA]</scope>
</reference>
<dbReference type="Proteomes" id="UP001162640">
    <property type="component" value="Unassembled WGS sequence"/>
</dbReference>
<dbReference type="PROSITE" id="PS51192">
    <property type="entry name" value="HELICASE_ATP_BIND_1"/>
    <property type="match status" value="1"/>
</dbReference>
<feature type="compositionally biased region" description="Polar residues" evidence="7">
    <location>
        <begin position="61"/>
        <end position="73"/>
    </location>
</feature>
<evidence type="ECO:0000256" key="2">
    <source>
        <dbReference type="ARBA" id="ARBA00022801"/>
    </source>
</evidence>
<evidence type="ECO:0008006" key="12">
    <source>
        <dbReference type="Google" id="ProtNLM"/>
    </source>
</evidence>